<dbReference type="SMART" id="SM00463">
    <property type="entry name" value="SMR"/>
    <property type="match status" value="1"/>
</dbReference>
<organism evidence="12">
    <name type="scientific">Proteinivorax hydrogeniformans</name>
    <dbReference type="NCBI Taxonomy" id="1826727"/>
    <lineage>
        <taxon>Bacteria</taxon>
        <taxon>Bacillati</taxon>
        <taxon>Bacillota</taxon>
        <taxon>Clostridia</taxon>
        <taxon>Eubacteriales</taxon>
        <taxon>Proteinivoracaceae</taxon>
        <taxon>Proteinivorax</taxon>
    </lineage>
</organism>
<reference evidence="12" key="2">
    <citation type="submission" date="2024-06" db="EMBL/GenBank/DDBJ databases">
        <authorList>
            <person name="Petrova K.O."/>
            <person name="Toshchakov S.V."/>
            <person name="Boltjanskaja Y.V."/>
            <person name="Kevbrin V.V."/>
        </authorList>
    </citation>
    <scope>NUCLEOTIDE SEQUENCE</scope>
    <source>
        <strain evidence="12">Z-710</strain>
    </source>
</reference>
<dbReference type="GO" id="GO:0140664">
    <property type="term" value="F:ATP-dependent DNA damage sensor activity"/>
    <property type="evidence" value="ECO:0007669"/>
    <property type="project" value="InterPro"/>
</dbReference>
<dbReference type="PANTHER" id="PTHR48466">
    <property type="entry name" value="OS10G0509000 PROTEIN-RELATED"/>
    <property type="match status" value="1"/>
</dbReference>
<sequence length="787" mass="88044">MDYKHLKTLEYHKIVTMLTEKAMSEVGKSVSTKLKPINDLEQLKREITLTAEAVEVLKYGSAPLKELVDCTDYLKRADVGSSLKGKELRNIFMLLRCFKDIVNYLEKHQDITPFLYSMVKDLDRCKDLQENLFKCIDEDGSVKDEASSELKSIRRSIYKNHNTLREKLESYIRNPKNQKYLQEPIITQRNDRYVIPVNKDYKGQVPGIVHDLSASGQTLFVEPSYAVEIGNRLTELYKKEGYEIERILIQLSAEVAAESSNLEIINQLVGKIDFVFAKAKLAKVQKASLPIINTENLIKVNEGRHPLISDEEVVPMSVRLGADFTTLIITGPNTGGKTVTLKTVGLLTAMALSGMFVPAKEDSSFPLLDGIYADIGDEQSIEQSLSTFSSHMTNIVEITKKARENSLVLFDELGAGTDPIEGSALATCLLDLFRQRGLLTIATTHYSQLKTYAYENAGVENASVEFDSKTLRPTYRLLVGIPGKSNAFEISKRLGLSDEIVDKAKKVMGTQNTKVDNMIEDLEQKRMAYESKAKALERQKEEVERVKSKYINENEQLKQKRKNVLEKSKEEARDIVRQAKKESEQLVKEIRKLKRQGSEMVQGDLDRKLTTYGQRLKKTIDKDLYSGEKEKGNVTADKIKKGEQVKLLDVNQKGTILSLPDSEGKVLCQVGIMKVKTPISNLQLLQSNQKPSTTVYTPGKGASAQSSAKNSLDLRGENVEEGILKVDKFLDEAFVAGLKEVTIIHGKGTGALREGITSYLKKHPHVDSTRFGGFKEGGQGASIVTLK</sequence>
<dbReference type="PANTHER" id="PTHR48466:SF2">
    <property type="entry name" value="OS10G0509000 PROTEIN"/>
    <property type="match status" value="1"/>
</dbReference>
<dbReference type="SUPFAM" id="SSF160443">
    <property type="entry name" value="SMR domain-like"/>
    <property type="match status" value="1"/>
</dbReference>
<accession>A0AAU8HR85</accession>
<dbReference type="SUPFAM" id="SSF52540">
    <property type="entry name" value="P-loop containing nucleoside triphosphate hydrolases"/>
    <property type="match status" value="1"/>
</dbReference>
<dbReference type="Gene3D" id="3.30.1370.110">
    <property type="match status" value="1"/>
</dbReference>
<dbReference type="GO" id="GO:0004519">
    <property type="term" value="F:endonuclease activity"/>
    <property type="evidence" value="ECO:0007669"/>
    <property type="project" value="UniProtKB-UniRule"/>
</dbReference>
<name>A0AAU8HR85_9FIRM</name>
<dbReference type="InterPro" id="IPR005747">
    <property type="entry name" value="MutS2"/>
</dbReference>
<comment type="similarity">
    <text evidence="8">Belongs to the DNA mismatch repair MutS family. MutS2 subfamily.</text>
</comment>
<dbReference type="EC" id="3.6.4.-" evidence="8"/>
<dbReference type="GO" id="GO:0030983">
    <property type="term" value="F:mismatched DNA binding"/>
    <property type="evidence" value="ECO:0007669"/>
    <property type="project" value="InterPro"/>
</dbReference>
<keyword evidence="9" id="KW-0175">Coiled coil</keyword>
<dbReference type="InterPro" id="IPR002625">
    <property type="entry name" value="Smr_dom"/>
</dbReference>
<dbReference type="InterPro" id="IPR045076">
    <property type="entry name" value="MutS"/>
</dbReference>
<dbReference type="SUPFAM" id="SSF48334">
    <property type="entry name" value="DNA repair protein MutS, domain III"/>
    <property type="match status" value="1"/>
</dbReference>
<keyword evidence="1 8" id="KW-0540">Nuclease</keyword>
<dbReference type="PROSITE" id="PS00486">
    <property type="entry name" value="DNA_MISMATCH_REPAIR_2"/>
    <property type="match status" value="1"/>
</dbReference>
<dbReference type="HAMAP" id="MF_00092">
    <property type="entry name" value="MutS2"/>
    <property type="match status" value="1"/>
</dbReference>
<dbReference type="Pfam" id="PF20297">
    <property type="entry name" value="MSSS"/>
    <property type="match status" value="1"/>
</dbReference>
<feature type="coiled-coil region" evidence="9">
    <location>
        <begin position="512"/>
        <end position="596"/>
    </location>
</feature>
<dbReference type="GO" id="GO:0045910">
    <property type="term" value="P:negative regulation of DNA recombination"/>
    <property type="evidence" value="ECO:0007669"/>
    <property type="project" value="InterPro"/>
</dbReference>
<evidence type="ECO:0000256" key="5">
    <source>
        <dbReference type="ARBA" id="ARBA00022840"/>
    </source>
</evidence>
<dbReference type="GO" id="GO:0005524">
    <property type="term" value="F:ATP binding"/>
    <property type="evidence" value="ECO:0007669"/>
    <property type="project" value="UniProtKB-UniRule"/>
</dbReference>
<dbReference type="Pfam" id="PF01713">
    <property type="entry name" value="Smr"/>
    <property type="match status" value="1"/>
</dbReference>
<keyword evidence="7 8" id="KW-0238">DNA-binding</keyword>
<dbReference type="SMART" id="SM00533">
    <property type="entry name" value="MUTSd"/>
    <property type="match status" value="1"/>
</dbReference>
<dbReference type="NCBIfam" id="TIGR01069">
    <property type="entry name" value="mutS2"/>
    <property type="match status" value="1"/>
</dbReference>
<evidence type="ECO:0000259" key="11">
    <source>
        <dbReference type="PROSITE" id="PS50828"/>
    </source>
</evidence>
<dbReference type="InterPro" id="IPR007696">
    <property type="entry name" value="DNA_mismatch_repair_MutS_core"/>
</dbReference>
<keyword evidence="3 8" id="KW-0547">Nucleotide-binding</keyword>
<keyword evidence="6 8" id="KW-0694">RNA-binding</keyword>
<evidence type="ECO:0000256" key="6">
    <source>
        <dbReference type="ARBA" id="ARBA00022884"/>
    </source>
</evidence>
<evidence type="ECO:0000256" key="9">
    <source>
        <dbReference type="SAM" id="Coils"/>
    </source>
</evidence>
<evidence type="ECO:0000256" key="4">
    <source>
        <dbReference type="ARBA" id="ARBA00022801"/>
    </source>
</evidence>
<evidence type="ECO:0000256" key="8">
    <source>
        <dbReference type="HAMAP-Rule" id="MF_00092"/>
    </source>
</evidence>
<keyword evidence="2 8" id="KW-0699">rRNA-binding</keyword>
<dbReference type="GO" id="GO:0072344">
    <property type="term" value="P:rescue of stalled ribosome"/>
    <property type="evidence" value="ECO:0007669"/>
    <property type="project" value="UniProtKB-UniRule"/>
</dbReference>
<evidence type="ECO:0000256" key="1">
    <source>
        <dbReference type="ARBA" id="ARBA00022722"/>
    </source>
</evidence>
<evidence type="ECO:0000256" key="10">
    <source>
        <dbReference type="SAM" id="MobiDB-lite"/>
    </source>
</evidence>
<protein>
    <recommendedName>
        <fullName evidence="8">Endonuclease MutS2</fullName>
        <ecNumber evidence="8">3.1.-.-</ecNumber>
    </recommendedName>
    <alternativeName>
        <fullName evidence="8">Ribosome-associated protein quality control-upstream factor</fullName>
        <shortName evidence="8">RQC-upstream factor</shortName>
        <shortName evidence="8">RqcU</shortName>
        <ecNumber evidence="8">3.6.4.-</ecNumber>
    </alternativeName>
</protein>
<dbReference type="GO" id="GO:0043023">
    <property type="term" value="F:ribosomal large subunit binding"/>
    <property type="evidence" value="ECO:0007669"/>
    <property type="project" value="UniProtKB-UniRule"/>
</dbReference>
<dbReference type="InterPro" id="IPR036063">
    <property type="entry name" value="Smr_dom_sf"/>
</dbReference>
<dbReference type="Gene3D" id="3.40.50.300">
    <property type="entry name" value="P-loop containing nucleotide triphosphate hydrolases"/>
    <property type="match status" value="1"/>
</dbReference>
<evidence type="ECO:0000256" key="3">
    <source>
        <dbReference type="ARBA" id="ARBA00022741"/>
    </source>
</evidence>
<dbReference type="PIRSF" id="PIRSF005814">
    <property type="entry name" value="MutS_YshD"/>
    <property type="match status" value="1"/>
</dbReference>
<dbReference type="InterPro" id="IPR036187">
    <property type="entry name" value="DNA_mismatch_repair_MutS_sf"/>
</dbReference>
<dbReference type="FunFam" id="3.40.50.300:FF:000830">
    <property type="entry name" value="Endonuclease MutS2"/>
    <property type="match status" value="1"/>
</dbReference>
<dbReference type="Pfam" id="PF00488">
    <property type="entry name" value="MutS_V"/>
    <property type="match status" value="1"/>
</dbReference>
<evidence type="ECO:0000313" key="12">
    <source>
        <dbReference type="EMBL" id="XCI28070.1"/>
    </source>
</evidence>
<keyword evidence="5 8" id="KW-0067">ATP-binding</keyword>
<dbReference type="RefSeq" id="WP_353892647.1">
    <property type="nucleotide sequence ID" value="NZ_CP159485.1"/>
</dbReference>
<comment type="function">
    <text evidence="8">Endonuclease that is involved in the suppression of homologous recombination and thus may have a key role in the control of bacterial genetic diversity.</text>
</comment>
<comment type="subunit">
    <text evidence="8">Homodimer. Binds to stalled ribosomes, contacting rRNA.</text>
</comment>
<dbReference type="PROSITE" id="PS50828">
    <property type="entry name" value="SMR"/>
    <property type="match status" value="1"/>
</dbReference>
<comment type="function">
    <text evidence="8">Acts as a ribosome collision sensor, splitting the ribosome into its 2 subunits. Detects stalled/collided 70S ribosomes which it binds and splits by an ATP-hydrolysis driven conformational change. Acts upstream of the ribosome quality control system (RQC), a ribosome-associated complex that mediates the extraction of incompletely synthesized nascent chains from stalled ribosomes and their subsequent degradation. Probably generates substrates for RQC.</text>
</comment>
<evidence type="ECO:0000256" key="7">
    <source>
        <dbReference type="ARBA" id="ARBA00023125"/>
    </source>
</evidence>
<dbReference type="EMBL" id="CP159485">
    <property type="protein sequence ID" value="XCI28070.1"/>
    <property type="molecule type" value="Genomic_DNA"/>
</dbReference>
<dbReference type="InterPro" id="IPR046893">
    <property type="entry name" value="MSSS"/>
</dbReference>
<dbReference type="AlphaFoldDB" id="A0AAU8HR85"/>
<keyword evidence="8 12" id="KW-0255">Endonuclease</keyword>
<dbReference type="InterPro" id="IPR000432">
    <property type="entry name" value="DNA_mismatch_repair_MutS_C"/>
</dbReference>
<dbReference type="GO" id="GO:0006298">
    <property type="term" value="P:mismatch repair"/>
    <property type="evidence" value="ECO:0007669"/>
    <property type="project" value="InterPro"/>
</dbReference>
<dbReference type="CDD" id="cd03280">
    <property type="entry name" value="ABC_MutS2"/>
    <property type="match status" value="1"/>
</dbReference>
<dbReference type="SMART" id="SM00534">
    <property type="entry name" value="MUTSac"/>
    <property type="match status" value="1"/>
</dbReference>
<proteinExistence type="inferred from homology"/>
<feature type="domain" description="Smr" evidence="11">
    <location>
        <begin position="712"/>
        <end position="787"/>
    </location>
</feature>
<dbReference type="GO" id="GO:0016887">
    <property type="term" value="F:ATP hydrolysis activity"/>
    <property type="evidence" value="ECO:0007669"/>
    <property type="project" value="InterPro"/>
</dbReference>
<keyword evidence="4 8" id="KW-0378">Hydrolase</keyword>
<dbReference type="InterPro" id="IPR027417">
    <property type="entry name" value="P-loop_NTPase"/>
</dbReference>
<evidence type="ECO:0000256" key="2">
    <source>
        <dbReference type="ARBA" id="ARBA00022730"/>
    </source>
</evidence>
<feature type="region of interest" description="Disordered" evidence="10">
    <location>
        <begin position="690"/>
        <end position="709"/>
    </location>
</feature>
<reference evidence="12" key="1">
    <citation type="journal article" date="2018" name="Antonie Van Leeuwenhoek">
        <title>Proteinivorax hydrogeniformans sp. nov., an anaerobic, haloalkaliphilic bacterium fermenting proteinaceous compounds with high hydrogen production.</title>
        <authorList>
            <person name="Boltyanskaya Y."/>
            <person name="Detkova E."/>
            <person name="Pimenov N."/>
            <person name="Kevbrin V."/>
        </authorList>
    </citation>
    <scope>NUCLEOTIDE SEQUENCE</scope>
    <source>
        <strain evidence="12">Z-710</strain>
    </source>
</reference>
<dbReference type="GO" id="GO:0019843">
    <property type="term" value="F:rRNA binding"/>
    <property type="evidence" value="ECO:0007669"/>
    <property type="project" value="UniProtKB-UniRule"/>
</dbReference>
<feature type="binding site" evidence="8">
    <location>
        <begin position="331"/>
        <end position="338"/>
    </location>
    <ligand>
        <name>ATP</name>
        <dbReference type="ChEBI" id="CHEBI:30616"/>
    </ligand>
</feature>
<dbReference type="EC" id="3.1.-.-" evidence="8"/>
<gene>
    <name evidence="8" type="primary">mutS2</name>
    <name evidence="8" type="synonym">rqcU</name>
    <name evidence="12" type="ORF">PRVXH_002008</name>
</gene>